<dbReference type="Proteomes" id="UP000008144">
    <property type="component" value="Chromosome 1"/>
</dbReference>
<dbReference type="GeneID" id="100181359"/>
<dbReference type="AlphaFoldDB" id="F6XUY3"/>
<dbReference type="InterPro" id="IPR036291">
    <property type="entry name" value="NAD(P)-bd_dom_sf"/>
</dbReference>
<dbReference type="Ensembl" id="ENSCINT00000010791.3">
    <property type="protein sequence ID" value="ENSCINP00000010791.3"/>
    <property type="gene ID" value="ENSCING00000005246.3"/>
</dbReference>
<dbReference type="PANTHER" id="PTHR43157">
    <property type="entry name" value="PHOSPHATIDYLINOSITOL-GLYCAN BIOSYNTHESIS CLASS F PROTEIN-RELATED"/>
    <property type="match status" value="1"/>
</dbReference>
<comment type="similarity">
    <text evidence="2">Belongs to the short-chain dehydrogenases/reductases (SDR) family.</text>
</comment>
<dbReference type="PRINTS" id="PR00081">
    <property type="entry name" value="GDHRDH"/>
</dbReference>
<dbReference type="InterPro" id="IPR002347">
    <property type="entry name" value="SDR_fam"/>
</dbReference>
<evidence type="ECO:0000313" key="3">
    <source>
        <dbReference type="Ensembl" id="ENSCINP00000010791.3"/>
    </source>
</evidence>
<evidence type="ECO:0000313" key="4">
    <source>
        <dbReference type="Proteomes" id="UP000008144"/>
    </source>
</evidence>
<dbReference type="InParanoid" id="F6XUY3"/>
<dbReference type="GO" id="GO:0016491">
    <property type="term" value="F:oxidoreductase activity"/>
    <property type="evidence" value="ECO:0007669"/>
    <property type="project" value="UniProtKB-KW"/>
</dbReference>
<dbReference type="EMBL" id="EAAA01000142">
    <property type="status" value="NOT_ANNOTATED_CDS"/>
    <property type="molecule type" value="Genomic_DNA"/>
</dbReference>
<accession>A0A1W2WGG0</accession>
<dbReference type="OrthoDB" id="191139at2759"/>
<evidence type="ECO:0000256" key="1">
    <source>
        <dbReference type="ARBA" id="ARBA00023002"/>
    </source>
</evidence>
<protein>
    <submittedName>
        <fullName evidence="3">Retinol dehydrogenase 14-like</fullName>
    </submittedName>
</protein>
<reference evidence="3" key="4">
    <citation type="submission" date="2025-09" db="UniProtKB">
        <authorList>
            <consortium name="Ensembl"/>
        </authorList>
    </citation>
    <scope>IDENTIFICATION</scope>
</reference>
<dbReference type="RefSeq" id="XP_002130502.1">
    <property type="nucleotide sequence ID" value="XM_002130466.5"/>
</dbReference>
<evidence type="ECO:0000256" key="2">
    <source>
        <dbReference type="RuleBase" id="RU000363"/>
    </source>
</evidence>
<dbReference type="PRINTS" id="PR00080">
    <property type="entry name" value="SDRFAMILY"/>
</dbReference>
<dbReference type="HOGENOM" id="CLU_010194_44_5_1"/>
<proteinExistence type="inferred from homology"/>
<dbReference type="PANTHER" id="PTHR43157:SF31">
    <property type="entry name" value="PHOSPHATIDYLINOSITOL-GLYCAN BIOSYNTHESIS CLASS F PROTEIN"/>
    <property type="match status" value="1"/>
</dbReference>
<reference evidence="4" key="1">
    <citation type="journal article" date="2002" name="Science">
        <title>The draft genome of Ciona intestinalis: insights into chordate and vertebrate origins.</title>
        <authorList>
            <person name="Dehal P."/>
            <person name="Satou Y."/>
            <person name="Campbell R.K."/>
            <person name="Chapman J."/>
            <person name="Degnan B."/>
            <person name="De Tomaso A."/>
            <person name="Davidson B."/>
            <person name="Di Gregorio A."/>
            <person name="Gelpke M."/>
            <person name="Goodstein D.M."/>
            <person name="Harafuji N."/>
            <person name="Hastings K.E."/>
            <person name="Ho I."/>
            <person name="Hotta K."/>
            <person name="Huang W."/>
            <person name="Kawashima T."/>
            <person name="Lemaire P."/>
            <person name="Martinez D."/>
            <person name="Meinertzhagen I.A."/>
            <person name="Necula S."/>
            <person name="Nonaka M."/>
            <person name="Putnam N."/>
            <person name="Rash S."/>
            <person name="Saiga H."/>
            <person name="Satake M."/>
            <person name="Terry A."/>
            <person name="Yamada L."/>
            <person name="Wang H.G."/>
            <person name="Awazu S."/>
            <person name="Azumi K."/>
            <person name="Boore J."/>
            <person name="Branno M."/>
            <person name="Chin-Bow S."/>
            <person name="DeSantis R."/>
            <person name="Doyle S."/>
            <person name="Francino P."/>
            <person name="Keys D.N."/>
            <person name="Haga S."/>
            <person name="Hayashi H."/>
            <person name="Hino K."/>
            <person name="Imai K.S."/>
            <person name="Inaba K."/>
            <person name="Kano S."/>
            <person name="Kobayashi K."/>
            <person name="Kobayashi M."/>
            <person name="Lee B.I."/>
            <person name="Makabe K.W."/>
            <person name="Manohar C."/>
            <person name="Matassi G."/>
            <person name="Medina M."/>
            <person name="Mochizuki Y."/>
            <person name="Mount S."/>
            <person name="Morishita T."/>
            <person name="Miura S."/>
            <person name="Nakayama A."/>
            <person name="Nishizaka S."/>
            <person name="Nomoto H."/>
            <person name="Ohta F."/>
            <person name="Oishi K."/>
            <person name="Rigoutsos I."/>
            <person name="Sano M."/>
            <person name="Sasaki A."/>
            <person name="Sasakura Y."/>
            <person name="Shoguchi E."/>
            <person name="Shin-i T."/>
            <person name="Spagnuolo A."/>
            <person name="Stainier D."/>
            <person name="Suzuki M.M."/>
            <person name="Tassy O."/>
            <person name="Takatori N."/>
            <person name="Tokuoka M."/>
            <person name="Yagi K."/>
            <person name="Yoshizaki F."/>
            <person name="Wada S."/>
            <person name="Zhang C."/>
            <person name="Hyatt P.D."/>
            <person name="Larimer F."/>
            <person name="Detter C."/>
            <person name="Doggett N."/>
            <person name="Glavina T."/>
            <person name="Hawkins T."/>
            <person name="Richardson P."/>
            <person name="Lucas S."/>
            <person name="Kohara Y."/>
            <person name="Levine M."/>
            <person name="Satoh N."/>
            <person name="Rokhsar D.S."/>
        </authorList>
    </citation>
    <scope>NUCLEOTIDE SEQUENCE [LARGE SCALE GENOMIC DNA]</scope>
</reference>
<dbReference type="KEGG" id="cin:100181359"/>
<dbReference type="Pfam" id="PF00106">
    <property type="entry name" value="adh_short"/>
    <property type="match status" value="1"/>
</dbReference>
<dbReference type="OMA" id="ISGMYFA"/>
<reference evidence="3" key="3">
    <citation type="submission" date="2025-08" db="UniProtKB">
        <authorList>
            <consortium name="Ensembl"/>
        </authorList>
    </citation>
    <scope>IDENTIFICATION</scope>
</reference>
<gene>
    <name evidence="3" type="primary">LOC100181359</name>
</gene>
<dbReference type="STRING" id="7719.ENSCINP00000010791"/>
<dbReference type="GeneTree" id="ENSGT00940000162345"/>
<dbReference type="FunCoup" id="F6XUY3">
    <property type="interactions" value="64"/>
</dbReference>
<keyword evidence="4" id="KW-1185">Reference proteome</keyword>
<dbReference type="Gene3D" id="3.40.50.720">
    <property type="entry name" value="NAD(P)-binding Rossmann-like Domain"/>
    <property type="match status" value="1"/>
</dbReference>
<reference evidence="3" key="2">
    <citation type="journal article" date="2008" name="Genome Biol.">
        <title>Improved genome assembly and evidence-based global gene model set for the chordate Ciona intestinalis: new insight into intron and operon populations.</title>
        <authorList>
            <person name="Satou Y."/>
            <person name="Mineta K."/>
            <person name="Ogasawara M."/>
            <person name="Sasakura Y."/>
            <person name="Shoguchi E."/>
            <person name="Ueno K."/>
            <person name="Yamada L."/>
            <person name="Matsumoto J."/>
            <person name="Wasserscheid J."/>
            <person name="Dewar K."/>
            <person name="Wiley G.B."/>
            <person name="Macmil S.L."/>
            <person name="Roe B.A."/>
            <person name="Zeller R.W."/>
            <person name="Hastings K.E."/>
            <person name="Lemaire P."/>
            <person name="Lindquist E."/>
            <person name="Endo T."/>
            <person name="Hotta K."/>
            <person name="Inaba K."/>
        </authorList>
    </citation>
    <scope>NUCLEOTIDE SEQUENCE [LARGE SCALE GENOMIC DNA]</scope>
    <source>
        <strain evidence="3">wild type</strain>
    </source>
</reference>
<dbReference type="SUPFAM" id="SSF51735">
    <property type="entry name" value="NAD(P)-binding Rossmann-fold domains"/>
    <property type="match status" value="1"/>
</dbReference>
<organism evidence="3 4">
    <name type="scientific">Ciona intestinalis</name>
    <name type="common">Transparent sea squirt</name>
    <name type="synonym">Ascidia intestinalis</name>
    <dbReference type="NCBI Taxonomy" id="7719"/>
    <lineage>
        <taxon>Eukaryota</taxon>
        <taxon>Metazoa</taxon>
        <taxon>Chordata</taxon>
        <taxon>Tunicata</taxon>
        <taxon>Ascidiacea</taxon>
        <taxon>Phlebobranchia</taxon>
        <taxon>Cionidae</taxon>
        <taxon>Ciona</taxon>
    </lineage>
</organism>
<name>F6XUY3_CIOIN</name>
<accession>F6XUY3</accession>
<sequence>MSKSVSRGWVNSDIKMMGKTVLITGANTGIGLESAIDFVKREARVILGCRNIEKAEEAKKRIVAETGGNEDKVILKQLDLASFASVRAFAKDVNENESRIDVLLNNAGIMMCPKGKTEDGFETQYGVNHLGHFLLTNLLLDLVKRSAPSRIVNVSSIAHRMFSTKIDWDDMNYDNNYSETGAYGRSKLMNILFTRELSRRLEGTNVTANSLHPGSVNTDLQRHVTGTWSLMGFFITPYMKLFGVTAKRGAQTNIYLSVAPELENVTGKYFTNCVQANESDQAKNDEDAKRLWEVSLKATGLSESS</sequence>
<keyword evidence="1" id="KW-0560">Oxidoreductase</keyword>